<evidence type="ECO:0000313" key="4">
    <source>
        <dbReference type="Proteomes" id="UP000625735"/>
    </source>
</evidence>
<reference evidence="3" key="2">
    <citation type="submission" date="2020-09" db="EMBL/GenBank/DDBJ databases">
        <authorList>
            <person name="Sun Q."/>
            <person name="Zhou Y."/>
        </authorList>
    </citation>
    <scope>NUCLEOTIDE SEQUENCE</scope>
    <source>
        <strain evidence="3">CGMCC 1.12506</strain>
    </source>
</reference>
<gene>
    <name evidence="3" type="ORF">GCM10011343_20570</name>
</gene>
<evidence type="ECO:0000259" key="1">
    <source>
        <dbReference type="Pfam" id="PF00534"/>
    </source>
</evidence>
<dbReference type="SUPFAM" id="SSF53756">
    <property type="entry name" value="UDP-Glycosyltransferase/glycogen phosphorylase"/>
    <property type="match status" value="1"/>
</dbReference>
<dbReference type="EMBL" id="BMFG01000007">
    <property type="protein sequence ID" value="GGD30258.1"/>
    <property type="molecule type" value="Genomic_DNA"/>
</dbReference>
<comment type="caution">
    <text evidence="3">The sequence shown here is derived from an EMBL/GenBank/DDBJ whole genome shotgun (WGS) entry which is preliminary data.</text>
</comment>
<accession>A0A916Y576</accession>
<dbReference type="Proteomes" id="UP000625735">
    <property type="component" value="Unassembled WGS sequence"/>
</dbReference>
<dbReference type="PANTHER" id="PTHR12526:SF630">
    <property type="entry name" value="GLYCOSYLTRANSFERASE"/>
    <property type="match status" value="1"/>
</dbReference>
<evidence type="ECO:0000259" key="2">
    <source>
        <dbReference type="Pfam" id="PF13439"/>
    </source>
</evidence>
<dbReference type="CDD" id="cd03801">
    <property type="entry name" value="GT4_PimA-like"/>
    <property type="match status" value="1"/>
</dbReference>
<dbReference type="RefSeq" id="WP_188362478.1">
    <property type="nucleotide sequence ID" value="NZ_BMFG01000007.1"/>
</dbReference>
<protein>
    <submittedName>
        <fullName evidence="3">Uncharacterized protein</fullName>
    </submittedName>
</protein>
<dbReference type="PANTHER" id="PTHR12526">
    <property type="entry name" value="GLYCOSYLTRANSFERASE"/>
    <property type="match status" value="1"/>
</dbReference>
<dbReference type="InterPro" id="IPR028098">
    <property type="entry name" value="Glyco_trans_4-like_N"/>
</dbReference>
<sequence>MKKILYILDTFETGGAEKSLLDIAIQNKAVETVFVTLYKGNQLAEAAQQAGIKVISLNRPEKYAFGKIAQLLKPIIQEEKPDLIHATLFRADIVSRKVKRYFKIPLVSSLVNNSYIEERYQQLSLLGKLKLNCIQRYDALTAKKVDHFISNSQTIKQSNAKALSLPLEKIKVIFRGRDLSKFLSLSQEQLSTTKKELNIIENQVTLLNVSRLLERKGQLDLLQAMKSIVITHPNVKLYIAGEGFYRSVLENYIQENNLQSHVELLGNRNDIPYLLQLADVFVFPTHYEGLPGALIEAMMAEKTIVCTAIPENKECVSAQEAVFFKKGDVSNLVTTLQEVINQPHHFSALGKNARIAAIEKFSIAKVVEQYNTLYTSIIQKHTQ</sequence>
<feature type="domain" description="Glycosyl transferase family 1" evidence="1">
    <location>
        <begin position="193"/>
        <end position="354"/>
    </location>
</feature>
<feature type="domain" description="Glycosyltransferase subfamily 4-like N-terminal" evidence="2">
    <location>
        <begin position="14"/>
        <end position="180"/>
    </location>
</feature>
<proteinExistence type="predicted"/>
<dbReference type="Pfam" id="PF13439">
    <property type="entry name" value="Glyco_transf_4"/>
    <property type="match status" value="1"/>
</dbReference>
<dbReference type="Gene3D" id="3.40.50.2000">
    <property type="entry name" value="Glycogen Phosphorylase B"/>
    <property type="match status" value="2"/>
</dbReference>
<evidence type="ECO:0000313" key="3">
    <source>
        <dbReference type="EMBL" id="GGD30258.1"/>
    </source>
</evidence>
<keyword evidence="4" id="KW-1185">Reference proteome</keyword>
<dbReference type="AlphaFoldDB" id="A0A916Y576"/>
<dbReference type="Pfam" id="PF00534">
    <property type="entry name" value="Glycos_transf_1"/>
    <property type="match status" value="1"/>
</dbReference>
<reference evidence="3" key="1">
    <citation type="journal article" date="2014" name="Int. J. Syst. Evol. Microbiol.">
        <title>Complete genome sequence of Corynebacterium casei LMG S-19264T (=DSM 44701T), isolated from a smear-ripened cheese.</title>
        <authorList>
            <consortium name="US DOE Joint Genome Institute (JGI-PGF)"/>
            <person name="Walter F."/>
            <person name="Albersmeier A."/>
            <person name="Kalinowski J."/>
            <person name="Ruckert C."/>
        </authorList>
    </citation>
    <scope>NUCLEOTIDE SEQUENCE</scope>
    <source>
        <strain evidence="3">CGMCC 1.12506</strain>
    </source>
</reference>
<dbReference type="InterPro" id="IPR001296">
    <property type="entry name" value="Glyco_trans_1"/>
</dbReference>
<name>A0A916Y576_9FLAO</name>
<organism evidence="3 4">
    <name type="scientific">Flavobacterium orientale</name>
    <dbReference type="NCBI Taxonomy" id="1756020"/>
    <lineage>
        <taxon>Bacteria</taxon>
        <taxon>Pseudomonadati</taxon>
        <taxon>Bacteroidota</taxon>
        <taxon>Flavobacteriia</taxon>
        <taxon>Flavobacteriales</taxon>
        <taxon>Flavobacteriaceae</taxon>
        <taxon>Flavobacterium</taxon>
    </lineage>
</organism>
<dbReference type="GO" id="GO:0016757">
    <property type="term" value="F:glycosyltransferase activity"/>
    <property type="evidence" value="ECO:0007669"/>
    <property type="project" value="InterPro"/>
</dbReference>